<organism evidence="4 5">
    <name type="scientific">Edaphobacter modestus</name>
    <dbReference type="NCBI Taxonomy" id="388466"/>
    <lineage>
        <taxon>Bacteria</taxon>
        <taxon>Pseudomonadati</taxon>
        <taxon>Acidobacteriota</taxon>
        <taxon>Terriglobia</taxon>
        <taxon>Terriglobales</taxon>
        <taxon>Acidobacteriaceae</taxon>
        <taxon>Edaphobacter</taxon>
    </lineage>
</organism>
<evidence type="ECO:0000256" key="1">
    <source>
        <dbReference type="SAM" id="MobiDB-lite"/>
    </source>
</evidence>
<evidence type="ECO:0000313" key="4">
    <source>
        <dbReference type="EMBL" id="RZU30384.1"/>
    </source>
</evidence>
<dbReference type="Gene3D" id="2.60.120.560">
    <property type="entry name" value="Exo-inulinase, domain 1"/>
    <property type="match status" value="1"/>
</dbReference>
<dbReference type="InterPro" id="IPR006311">
    <property type="entry name" value="TAT_signal"/>
</dbReference>
<keyword evidence="5" id="KW-1185">Reference proteome</keyword>
<evidence type="ECO:0000256" key="2">
    <source>
        <dbReference type="SAM" id="SignalP"/>
    </source>
</evidence>
<dbReference type="Proteomes" id="UP000292958">
    <property type="component" value="Unassembled WGS sequence"/>
</dbReference>
<feature type="signal peptide" evidence="2">
    <location>
        <begin position="1"/>
        <end position="29"/>
    </location>
</feature>
<protein>
    <submittedName>
        <fullName evidence="4">Uncharacterized protein DUF1080</fullName>
    </submittedName>
</protein>
<proteinExistence type="predicted"/>
<dbReference type="OrthoDB" id="259356at2"/>
<accession>A0A4Q7Y214</accession>
<dbReference type="AlphaFoldDB" id="A0A4Q7Y214"/>
<sequence length="289" mass="31849">MINRRHVLKGMGTLALGPTLLPLATLAQAAPPKLTLPPPGADGWISLINDRDLTGWYSMLQKSGKGVAEKKRIVTVENEMLHIMGADVDDTHYEAGYLATHQEFENVRIRLEYKWGVKQFAPRTISKRDNGLLYGLVGEDKVWPRCVECQIEEGDVGDFFLVDGVRGVQSPHGAGLFGQGLSPAHGWPAPDSDAAKAAGKHSTEEPSTGRKIKDGNFEKLDDWNTVEVLWQGDRAAHIINGRAVNTITRLQQPDPANPGSFIPLTRGKIALEIEYAEIWFRRLEVKAIG</sequence>
<dbReference type="PROSITE" id="PS51318">
    <property type="entry name" value="TAT"/>
    <property type="match status" value="1"/>
</dbReference>
<comment type="caution">
    <text evidence="4">The sequence shown here is derived from an EMBL/GenBank/DDBJ whole genome shotgun (WGS) entry which is preliminary data.</text>
</comment>
<dbReference type="GO" id="GO:0016787">
    <property type="term" value="F:hydrolase activity"/>
    <property type="evidence" value="ECO:0007669"/>
    <property type="project" value="InterPro"/>
</dbReference>
<feature type="compositionally biased region" description="Basic and acidic residues" evidence="1">
    <location>
        <begin position="201"/>
        <end position="213"/>
    </location>
</feature>
<keyword evidence="2" id="KW-0732">Signal</keyword>
<evidence type="ECO:0000313" key="5">
    <source>
        <dbReference type="Proteomes" id="UP000292958"/>
    </source>
</evidence>
<name>A0A4Q7Y214_9BACT</name>
<feature type="chain" id="PRO_5020994925" evidence="2">
    <location>
        <begin position="30"/>
        <end position="289"/>
    </location>
</feature>
<dbReference type="InterPro" id="IPR010496">
    <property type="entry name" value="AL/BT2_dom"/>
</dbReference>
<reference evidence="4 5" key="1">
    <citation type="submission" date="2019-02" db="EMBL/GenBank/DDBJ databases">
        <title>Genomic Encyclopedia of Archaeal and Bacterial Type Strains, Phase II (KMG-II): from individual species to whole genera.</title>
        <authorList>
            <person name="Goeker M."/>
        </authorList>
    </citation>
    <scope>NUCLEOTIDE SEQUENCE [LARGE SCALE GENOMIC DNA]</scope>
    <source>
        <strain evidence="4 5">DSM 18101</strain>
    </source>
</reference>
<feature type="region of interest" description="Disordered" evidence="1">
    <location>
        <begin position="187"/>
        <end position="213"/>
    </location>
</feature>
<feature type="domain" description="3-keto-alpha-glucoside-1,2-lyase/3-keto-2-hydroxy-glucal hydratase" evidence="3">
    <location>
        <begin position="43"/>
        <end position="286"/>
    </location>
</feature>
<evidence type="ECO:0000259" key="3">
    <source>
        <dbReference type="Pfam" id="PF06439"/>
    </source>
</evidence>
<dbReference type="Pfam" id="PF06439">
    <property type="entry name" value="3keto-disac_hyd"/>
    <property type="match status" value="1"/>
</dbReference>
<dbReference type="EMBL" id="SHKW01000005">
    <property type="protein sequence ID" value="RZU30384.1"/>
    <property type="molecule type" value="Genomic_DNA"/>
</dbReference>
<gene>
    <name evidence="4" type="ORF">BDD14_6143</name>
</gene>
<dbReference type="RefSeq" id="WP_130424739.1">
    <property type="nucleotide sequence ID" value="NZ_SHKW01000005.1"/>
</dbReference>